<reference evidence="3" key="1">
    <citation type="journal article" date="2014" name="Int. J. Syst. Evol. Microbiol.">
        <title>Complete genome of a new Firmicutes species belonging to the dominant human colonic microbiota ('Ruminococcus bicirculans') reveals two chromosomes and a selective capacity to utilize plant glucans.</title>
        <authorList>
            <consortium name="NISC Comparative Sequencing Program"/>
            <person name="Wegmann U."/>
            <person name="Louis P."/>
            <person name="Goesmann A."/>
            <person name="Henrissat B."/>
            <person name="Duncan S.H."/>
            <person name="Flint H.J."/>
        </authorList>
    </citation>
    <scope>NUCLEOTIDE SEQUENCE</scope>
    <source>
        <strain evidence="3">CGMCC 1.11013</strain>
    </source>
</reference>
<keyword evidence="6" id="KW-1185">Reference proteome</keyword>
<dbReference type="Proteomes" id="UP000597138">
    <property type="component" value="Unassembled WGS sequence"/>
</dbReference>
<accession>A0A069PD07</accession>
<dbReference type="STRING" id="1071679.BG57_32520"/>
<evidence type="ECO:0000256" key="1">
    <source>
        <dbReference type="SAM" id="MobiDB-lite"/>
    </source>
</evidence>
<evidence type="ECO:0000313" key="3">
    <source>
        <dbReference type="EMBL" id="GGD88785.1"/>
    </source>
</evidence>
<organism evidence="4 5">
    <name type="scientific">Caballeronia grimmiae</name>
    <dbReference type="NCBI Taxonomy" id="1071679"/>
    <lineage>
        <taxon>Bacteria</taxon>
        <taxon>Pseudomonadati</taxon>
        <taxon>Pseudomonadota</taxon>
        <taxon>Betaproteobacteria</taxon>
        <taxon>Burkholderiales</taxon>
        <taxon>Burkholderiaceae</taxon>
        <taxon>Caballeronia</taxon>
    </lineage>
</organism>
<feature type="region of interest" description="Disordered" evidence="1">
    <location>
        <begin position="24"/>
        <end position="67"/>
    </location>
</feature>
<dbReference type="Proteomes" id="UP000027439">
    <property type="component" value="Unassembled WGS sequence"/>
</dbReference>
<dbReference type="EMBL" id="BMEG01000010">
    <property type="protein sequence ID" value="GGD88785.1"/>
    <property type="molecule type" value="Genomic_DNA"/>
</dbReference>
<dbReference type="AlphaFoldDB" id="A0A069PD07"/>
<feature type="compositionally biased region" description="Polar residues" evidence="1">
    <location>
        <begin position="44"/>
        <end position="54"/>
    </location>
</feature>
<reference evidence="3" key="4">
    <citation type="submission" date="2024-05" db="EMBL/GenBank/DDBJ databases">
        <authorList>
            <person name="Sun Q."/>
            <person name="Zhou Y."/>
        </authorList>
    </citation>
    <scope>NUCLEOTIDE SEQUENCE</scope>
    <source>
        <strain evidence="3">CGMCC 1.11013</strain>
    </source>
</reference>
<evidence type="ECO:0000313" key="6">
    <source>
        <dbReference type="Proteomes" id="UP000597138"/>
    </source>
</evidence>
<reference evidence="6" key="3">
    <citation type="journal article" date="2019" name="Int. J. Syst. Evol. Microbiol.">
        <title>The Global Catalogue of Microorganisms (GCM) 10K type strain sequencing project: providing services to taxonomists for standard genome sequencing and annotation.</title>
        <authorList>
            <consortium name="The Broad Institute Genomics Platform"/>
            <consortium name="The Broad Institute Genome Sequencing Center for Infectious Disease"/>
            <person name="Wu L."/>
            <person name="Ma J."/>
        </authorList>
    </citation>
    <scope>NUCLEOTIDE SEQUENCE [LARGE SCALE GENOMIC DNA]</scope>
    <source>
        <strain evidence="6">CGMCC 1.11013</strain>
    </source>
</reference>
<evidence type="ECO:0000256" key="2">
    <source>
        <dbReference type="SAM" id="SignalP"/>
    </source>
</evidence>
<feature type="signal peptide" evidence="2">
    <location>
        <begin position="1"/>
        <end position="21"/>
    </location>
</feature>
<comment type="caution">
    <text evidence="4">The sequence shown here is derived from an EMBL/GenBank/DDBJ whole genome shotgun (WGS) entry which is preliminary data.</text>
</comment>
<feature type="compositionally biased region" description="Gly residues" evidence="1">
    <location>
        <begin position="32"/>
        <end position="41"/>
    </location>
</feature>
<feature type="chain" id="PRO_5001667049" evidence="2">
    <location>
        <begin position="22"/>
        <end position="67"/>
    </location>
</feature>
<name>A0A069PD07_9BURK</name>
<dbReference type="EMBL" id="JFHE01000009">
    <property type="protein sequence ID" value="KDR35151.1"/>
    <property type="molecule type" value="Genomic_DNA"/>
</dbReference>
<evidence type="ECO:0000313" key="5">
    <source>
        <dbReference type="Proteomes" id="UP000027439"/>
    </source>
</evidence>
<sequence length="67" mass="6578">MKLVKKFIIAALIAAPALASAQTSDQQAAGNSGLGSVGGASGSMQTPSGYSTPDDSVIGLGPIYKNP</sequence>
<gene>
    <name evidence="4" type="ORF">BG57_32520</name>
    <name evidence="3" type="ORF">GCM10010985_49230</name>
</gene>
<evidence type="ECO:0000313" key="4">
    <source>
        <dbReference type="EMBL" id="KDR35151.1"/>
    </source>
</evidence>
<keyword evidence="2" id="KW-0732">Signal</keyword>
<dbReference type="RefSeq" id="WP_035963422.1">
    <property type="nucleotide sequence ID" value="NZ_BMEG01000010.1"/>
</dbReference>
<protein>
    <submittedName>
        <fullName evidence="4">Uncharacterized protein</fullName>
    </submittedName>
</protein>
<proteinExistence type="predicted"/>
<reference evidence="4 5" key="2">
    <citation type="submission" date="2014-03" db="EMBL/GenBank/DDBJ databases">
        <title>Draft Genome Sequences of Four Burkholderia Strains.</title>
        <authorList>
            <person name="Liu X.Y."/>
            <person name="Li C.X."/>
            <person name="Xu J.H."/>
        </authorList>
    </citation>
    <scope>NUCLEOTIDE SEQUENCE [LARGE SCALE GENOMIC DNA]</scope>
    <source>
        <strain evidence="4 5">R27</strain>
    </source>
</reference>